<dbReference type="EMBL" id="NISI01000008">
    <property type="protein sequence ID" value="OWR02559.1"/>
    <property type="molecule type" value="Genomic_DNA"/>
</dbReference>
<name>A0A254N338_9BURK</name>
<keyword evidence="4" id="KW-1185">Reference proteome</keyword>
<dbReference type="SUPFAM" id="SSF54626">
    <property type="entry name" value="Chalcone isomerase"/>
    <property type="match status" value="1"/>
</dbReference>
<dbReference type="InterPro" id="IPR036298">
    <property type="entry name" value="Chalcone_isomerase_sf"/>
</dbReference>
<dbReference type="Pfam" id="PF16036">
    <property type="entry name" value="Chalcone_3"/>
    <property type="match status" value="1"/>
</dbReference>
<reference evidence="3 4" key="1">
    <citation type="journal article" date="2007" name="Int. J. Syst. Evol. Microbiol.">
        <title>Description of Pelomonas aquatica sp. nov. and Pelomonas puraquae sp. nov., isolated from industrial and haemodialysis water.</title>
        <authorList>
            <person name="Gomila M."/>
            <person name="Bowien B."/>
            <person name="Falsen E."/>
            <person name="Moore E.R."/>
            <person name="Lalucat J."/>
        </authorList>
    </citation>
    <scope>NUCLEOTIDE SEQUENCE [LARGE SCALE GENOMIC DNA]</scope>
    <source>
        <strain evidence="3 4">CCUG 52769</strain>
    </source>
</reference>
<dbReference type="InterPro" id="IPR016088">
    <property type="entry name" value="Chalcone_isomerase_3-sand"/>
</dbReference>
<comment type="caution">
    <text evidence="3">The sequence shown here is derived from an EMBL/GenBank/DDBJ whole genome shotgun (WGS) entry which is preliminary data.</text>
</comment>
<feature type="domain" description="Chalcone isomerase" evidence="2">
    <location>
        <begin position="34"/>
        <end position="201"/>
    </location>
</feature>
<dbReference type="OrthoDB" id="8905174at2"/>
<dbReference type="Gene3D" id="3.50.70.10">
    <property type="match status" value="1"/>
</dbReference>
<feature type="signal peptide" evidence="1">
    <location>
        <begin position="1"/>
        <end position="31"/>
    </location>
</feature>
<dbReference type="Proteomes" id="UP000197446">
    <property type="component" value="Unassembled WGS sequence"/>
</dbReference>
<evidence type="ECO:0000313" key="3">
    <source>
        <dbReference type="EMBL" id="OWR02559.1"/>
    </source>
</evidence>
<gene>
    <name evidence="3" type="ORF">CDO81_19100</name>
</gene>
<keyword evidence="1" id="KW-0732">Signal</keyword>
<dbReference type="GO" id="GO:0016872">
    <property type="term" value="F:intramolecular lyase activity"/>
    <property type="evidence" value="ECO:0007669"/>
    <property type="project" value="InterPro"/>
</dbReference>
<dbReference type="InterPro" id="IPR016087">
    <property type="entry name" value="Chalcone_isomerase"/>
</dbReference>
<proteinExistence type="predicted"/>
<evidence type="ECO:0000313" key="4">
    <source>
        <dbReference type="Proteomes" id="UP000197446"/>
    </source>
</evidence>
<protein>
    <recommendedName>
        <fullName evidence="2">Chalcone isomerase domain-containing protein</fullName>
    </recommendedName>
</protein>
<evidence type="ECO:0000259" key="2">
    <source>
        <dbReference type="Pfam" id="PF16036"/>
    </source>
</evidence>
<accession>A0A254N338</accession>
<dbReference type="PROSITE" id="PS51318">
    <property type="entry name" value="TAT"/>
    <property type="match status" value="1"/>
</dbReference>
<dbReference type="AlphaFoldDB" id="A0A254N338"/>
<sequence>MPNACLRPSRRQLLAGAVLSALALQAATATASEVTVDGYSFPEAATVGGQNLVLNGVASSSILSTRSSIVAFYLPSKQKTTEAATTLKGAKRIQFYMVRTVSARDLSNALLDRIRQNVSPEEFRANIIATAQLGTVFSTIPRINKGDKVVIDYLPATASTEFTLNGQKIGETIQGEAFFPMMMKVWIGPKVRDTTRDGLLGLTAPESR</sequence>
<organism evidence="3 4">
    <name type="scientific">Roseateles puraquae</name>
    <dbReference type="NCBI Taxonomy" id="431059"/>
    <lineage>
        <taxon>Bacteria</taxon>
        <taxon>Pseudomonadati</taxon>
        <taxon>Pseudomonadota</taxon>
        <taxon>Betaproteobacteria</taxon>
        <taxon>Burkholderiales</taxon>
        <taxon>Sphaerotilaceae</taxon>
        <taxon>Roseateles</taxon>
    </lineage>
</organism>
<dbReference type="InterPro" id="IPR006311">
    <property type="entry name" value="TAT_signal"/>
</dbReference>
<evidence type="ECO:0000256" key="1">
    <source>
        <dbReference type="SAM" id="SignalP"/>
    </source>
</evidence>
<dbReference type="RefSeq" id="WP_088484826.1">
    <property type="nucleotide sequence ID" value="NZ_NISI01000008.1"/>
</dbReference>
<feature type="chain" id="PRO_5012264963" description="Chalcone isomerase domain-containing protein" evidence="1">
    <location>
        <begin position="32"/>
        <end position="208"/>
    </location>
</feature>